<sequence length="331" mass="34893">MAQRSITSLLQRSLRRSARPSVVSRSVIGAALGPRSLLARSAALMTGVPRQPRASCLVSSLSAAPFSSAASVAPVAIGDRVSVQLSGKLSNGDAFGQPGQAVTFVVGGGQVIPGVEEAVVGLSAGETKSVVIAPEKAFGKQKHLYKLPRQQLNLSPEDDQKLAVGQVLQMQQGEHARIVAVSDDTVEIDLAHPLAGETLHVDLTLVEHVAREQLSPAEQLVVPEEISPGDNETFPQRGDTLVMHYVGKLAADGKVFDSSRDRGTPFQFQIGVGQVIKGWDEGVLRMSKGQQALLRIPSAKGYGRAGAGGVIPPDADLLFEVELLDILRPSA</sequence>
<keyword evidence="3 5" id="KW-0697">Rotamase</keyword>
<dbReference type="Proteomes" id="UP001209570">
    <property type="component" value="Unassembled WGS sequence"/>
</dbReference>
<dbReference type="Gene3D" id="3.10.50.40">
    <property type="match status" value="2"/>
</dbReference>
<evidence type="ECO:0000256" key="3">
    <source>
        <dbReference type="ARBA" id="ARBA00023110"/>
    </source>
</evidence>
<dbReference type="GO" id="GO:0005737">
    <property type="term" value="C:cytoplasm"/>
    <property type="evidence" value="ECO:0007669"/>
    <property type="project" value="TreeGrafter"/>
</dbReference>
<evidence type="ECO:0000256" key="2">
    <source>
        <dbReference type="ARBA" id="ARBA00013194"/>
    </source>
</evidence>
<dbReference type="InterPro" id="IPR046357">
    <property type="entry name" value="PPIase_dom_sf"/>
</dbReference>
<comment type="catalytic activity">
    <reaction evidence="1 5">
        <text>[protein]-peptidylproline (omega=180) = [protein]-peptidylproline (omega=0)</text>
        <dbReference type="Rhea" id="RHEA:16237"/>
        <dbReference type="Rhea" id="RHEA-COMP:10747"/>
        <dbReference type="Rhea" id="RHEA-COMP:10748"/>
        <dbReference type="ChEBI" id="CHEBI:83833"/>
        <dbReference type="ChEBI" id="CHEBI:83834"/>
        <dbReference type="EC" id="5.2.1.8"/>
    </reaction>
</comment>
<dbReference type="EMBL" id="JAKCXM010000188">
    <property type="protein sequence ID" value="KAJ0399285.1"/>
    <property type="molecule type" value="Genomic_DNA"/>
</dbReference>
<dbReference type="SUPFAM" id="SSF54534">
    <property type="entry name" value="FKBP-like"/>
    <property type="match status" value="2"/>
</dbReference>
<evidence type="ECO:0000313" key="8">
    <source>
        <dbReference type="Proteomes" id="UP001209570"/>
    </source>
</evidence>
<comment type="caution">
    <text evidence="7">The sequence shown here is derived from an EMBL/GenBank/DDBJ whole genome shotgun (WGS) entry which is preliminary data.</text>
</comment>
<evidence type="ECO:0000313" key="7">
    <source>
        <dbReference type="EMBL" id="KAJ0399285.1"/>
    </source>
</evidence>
<dbReference type="InterPro" id="IPR001179">
    <property type="entry name" value="PPIase_FKBP_dom"/>
</dbReference>
<dbReference type="InterPro" id="IPR050689">
    <property type="entry name" value="FKBP-type_PPIase"/>
</dbReference>
<protein>
    <recommendedName>
        <fullName evidence="2 5">peptidylprolyl isomerase</fullName>
        <ecNumber evidence="2 5">5.2.1.8</ecNumber>
    </recommendedName>
</protein>
<organism evidence="7 8">
    <name type="scientific">Pythium insidiosum</name>
    <name type="common">Pythiosis disease agent</name>
    <dbReference type="NCBI Taxonomy" id="114742"/>
    <lineage>
        <taxon>Eukaryota</taxon>
        <taxon>Sar</taxon>
        <taxon>Stramenopiles</taxon>
        <taxon>Oomycota</taxon>
        <taxon>Peronosporomycetes</taxon>
        <taxon>Pythiales</taxon>
        <taxon>Pythiaceae</taxon>
        <taxon>Pythium</taxon>
    </lineage>
</organism>
<dbReference type="Pfam" id="PF00254">
    <property type="entry name" value="FKBP_C"/>
    <property type="match status" value="2"/>
</dbReference>
<keyword evidence="8" id="KW-1185">Reference proteome</keyword>
<feature type="domain" description="PPIase FKBP-type" evidence="6">
    <location>
        <begin position="238"/>
        <end position="327"/>
    </location>
</feature>
<evidence type="ECO:0000256" key="1">
    <source>
        <dbReference type="ARBA" id="ARBA00000971"/>
    </source>
</evidence>
<evidence type="ECO:0000256" key="5">
    <source>
        <dbReference type="PROSITE-ProRule" id="PRU00277"/>
    </source>
</evidence>
<reference evidence="7" key="1">
    <citation type="submission" date="2021-12" db="EMBL/GenBank/DDBJ databases">
        <title>Prjna785345.</title>
        <authorList>
            <person name="Rujirawat T."/>
            <person name="Krajaejun T."/>
        </authorList>
    </citation>
    <scope>NUCLEOTIDE SEQUENCE</scope>
    <source>
        <strain evidence="7">Pi057C3</strain>
    </source>
</reference>
<accession>A0AAD5Q5L8</accession>
<gene>
    <name evidence="7" type="ORF">P43SY_001869</name>
</gene>
<name>A0AAD5Q5L8_PYTIN</name>
<feature type="domain" description="PPIase FKBP-type" evidence="6">
    <location>
        <begin position="78"/>
        <end position="148"/>
    </location>
</feature>
<dbReference type="EC" id="5.2.1.8" evidence="2 5"/>
<evidence type="ECO:0000256" key="4">
    <source>
        <dbReference type="ARBA" id="ARBA00023235"/>
    </source>
</evidence>
<dbReference type="AlphaFoldDB" id="A0AAD5Q5L8"/>
<dbReference type="GO" id="GO:0003755">
    <property type="term" value="F:peptidyl-prolyl cis-trans isomerase activity"/>
    <property type="evidence" value="ECO:0007669"/>
    <property type="project" value="UniProtKB-KW"/>
</dbReference>
<dbReference type="FunFam" id="3.10.50.40:FF:000047">
    <property type="entry name" value="Peptidylprolyl isomerase"/>
    <property type="match status" value="1"/>
</dbReference>
<keyword evidence="4 5" id="KW-0413">Isomerase</keyword>
<dbReference type="PANTHER" id="PTHR10516">
    <property type="entry name" value="PEPTIDYL-PROLYL CIS-TRANS ISOMERASE"/>
    <property type="match status" value="1"/>
</dbReference>
<dbReference type="PROSITE" id="PS50059">
    <property type="entry name" value="FKBP_PPIASE"/>
    <property type="match status" value="2"/>
</dbReference>
<proteinExistence type="predicted"/>
<evidence type="ECO:0000259" key="6">
    <source>
        <dbReference type="PROSITE" id="PS50059"/>
    </source>
</evidence>
<dbReference type="PANTHER" id="PTHR10516:SF443">
    <property type="entry name" value="FK506-BINDING PROTEIN 59-RELATED"/>
    <property type="match status" value="1"/>
</dbReference>